<feature type="transmembrane region" description="Helical" evidence="1">
    <location>
        <begin position="6"/>
        <end position="26"/>
    </location>
</feature>
<feature type="transmembrane region" description="Helical" evidence="1">
    <location>
        <begin position="59"/>
        <end position="83"/>
    </location>
</feature>
<keyword evidence="1" id="KW-0472">Membrane</keyword>
<dbReference type="InterPro" id="IPR007493">
    <property type="entry name" value="DUF538"/>
</dbReference>
<dbReference type="Proteomes" id="UP000290560">
    <property type="component" value="Unassembled WGS sequence"/>
</dbReference>
<evidence type="ECO:0000256" key="1">
    <source>
        <dbReference type="SAM" id="Phobius"/>
    </source>
</evidence>
<dbReference type="EMBL" id="KV876267">
    <property type="protein sequence ID" value="RZR74495.1"/>
    <property type="molecule type" value="Genomic_DNA"/>
</dbReference>
<keyword evidence="1" id="KW-1133">Transmembrane helix</keyword>
<dbReference type="Gene3D" id="2.30.240.10">
    <property type="entry name" value="At5g01610-like"/>
    <property type="match status" value="1"/>
</dbReference>
<dbReference type="SUPFAM" id="SSF141562">
    <property type="entry name" value="At5g01610-like"/>
    <property type="match status" value="1"/>
</dbReference>
<dbReference type="PANTHER" id="PTHR31676">
    <property type="entry name" value="T31J12.3 PROTEIN-RELATED"/>
    <property type="match status" value="1"/>
</dbReference>
<protein>
    <submittedName>
        <fullName evidence="2">Uncharacterized protein</fullName>
    </submittedName>
</protein>
<dbReference type="AlphaFoldDB" id="A0A445MJS1"/>
<keyword evidence="1" id="KW-0812">Transmembrane</keyword>
<reference evidence="2" key="1">
    <citation type="journal article" date="2018" name="Data Brief">
        <title>Genome sequence data from 17 accessions of Ensete ventricosum, a staple food crop for millions in Ethiopia.</title>
        <authorList>
            <person name="Yemataw Z."/>
            <person name="Muzemil S."/>
            <person name="Ambachew D."/>
            <person name="Tripathi L."/>
            <person name="Tesfaye K."/>
            <person name="Chala A."/>
            <person name="Farbos A."/>
            <person name="O'Neill P."/>
            <person name="Moore K."/>
            <person name="Grant M."/>
            <person name="Studholme D.J."/>
        </authorList>
    </citation>
    <scope>NUCLEOTIDE SEQUENCE [LARGE SCALE GENOMIC DNA]</scope>
    <source>
        <tissue evidence="2">Leaf</tissue>
    </source>
</reference>
<gene>
    <name evidence="2" type="ORF">BHM03_00037615</name>
</gene>
<name>A0A445MJS1_ENSVE</name>
<proteinExistence type="predicted"/>
<dbReference type="Pfam" id="PF04398">
    <property type="entry name" value="DUF538"/>
    <property type="match status" value="1"/>
</dbReference>
<dbReference type="InterPro" id="IPR036758">
    <property type="entry name" value="At5g01610-like"/>
</dbReference>
<organism evidence="2">
    <name type="scientific">Ensete ventricosum</name>
    <name type="common">Abyssinian banana</name>
    <name type="synonym">Musa ensete</name>
    <dbReference type="NCBI Taxonomy" id="4639"/>
    <lineage>
        <taxon>Eukaryota</taxon>
        <taxon>Viridiplantae</taxon>
        <taxon>Streptophyta</taxon>
        <taxon>Embryophyta</taxon>
        <taxon>Tracheophyta</taxon>
        <taxon>Spermatophyta</taxon>
        <taxon>Magnoliopsida</taxon>
        <taxon>Liliopsida</taxon>
        <taxon>Zingiberales</taxon>
        <taxon>Musaceae</taxon>
        <taxon>Ensete</taxon>
    </lineage>
</organism>
<sequence>MLGRCFLLPLLFSFFLLLFGFTLLYWDIRIRIKHPIRFAPPSRLILRAPVRFPPQETGFLAFLLIPLDMSSSSLLLLLLFFLLHLPPLFLPTLAADHVESPASPSNGTTVYDLLPQYGLPPGVLPDTVKSFSLASNGQFVVELYGPCYVDFEYLVYYAPRVSGVIKYGGIESLEGVQVRRFMVWFDVGGIMVDVPSSEFIYFHVGWITRKLRIEQFQTVHSCRGSLSLLGRAKEVARSVLEVMSLCVCVCVRVKNGSLQHDTKFVCS</sequence>
<evidence type="ECO:0000313" key="2">
    <source>
        <dbReference type="EMBL" id="RZR74495.1"/>
    </source>
</evidence>
<dbReference type="PANTHER" id="PTHR31676:SF71">
    <property type="entry name" value="EXPRESSED PROTEIN"/>
    <property type="match status" value="1"/>
</dbReference>
<accession>A0A445MJS1</accession>